<feature type="non-terminal residue" evidence="3">
    <location>
        <position position="1"/>
    </location>
</feature>
<dbReference type="EMBL" id="JAAGMK010000636">
    <property type="protein sequence ID" value="NEB86814.1"/>
    <property type="molecule type" value="Genomic_DNA"/>
</dbReference>
<protein>
    <submittedName>
        <fullName evidence="3">Energy-coupling factor transporter transmembrane protein EcfT</fullName>
    </submittedName>
</protein>
<dbReference type="AlphaFoldDB" id="A0A6G3SUZ5"/>
<keyword evidence="2" id="KW-1133">Transmembrane helix</keyword>
<reference evidence="3" key="1">
    <citation type="submission" date="2020-01" db="EMBL/GenBank/DDBJ databases">
        <title>Insect and environment-associated Actinomycetes.</title>
        <authorList>
            <person name="Currrie C."/>
            <person name="Chevrette M."/>
            <person name="Carlson C."/>
            <person name="Stubbendieck R."/>
            <person name="Wendt-Pienkowski E."/>
        </authorList>
    </citation>
    <scope>NUCLEOTIDE SEQUENCE</scope>
    <source>
        <strain evidence="3">SID505</strain>
    </source>
</reference>
<keyword evidence="2" id="KW-0472">Membrane</keyword>
<evidence type="ECO:0000256" key="2">
    <source>
        <dbReference type="SAM" id="Phobius"/>
    </source>
</evidence>
<name>A0A6G3SUZ5_STRAQ</name>
<evidence type="ECO:0000313" key="3">
    <source>
        <dbReference type="EMBL" id="NEB86814.1"/>
    </source>
</evidence>
<feature type="region of interest" description="Disordered" evidence="1">
    <location>
        <begin position="64"/>
        <end position="88"/>
    </location>
</feature>
<feature type="transmembrane region" description="Helical" evidence="2">
    <location>
        <begin position="5"/>
        <end position="24"/>
    </location>
</feature>
<comment type="caution">
    <text evidence="3">The sequence shown here is derived from an EMBL/GenBank/DDBJ whole genome shotgun (WGS) entry which is preliminary data.</text>
</comment>
<gene>
    <name evidence="3" type="ORF">G3I43_21940</name>
</gene>
<accession>A0A6G3SUZ5</accession>
<organism evidence="3">
    <name type="scientific">Streptomyces anulatus</name>
    <name type="common">Streptomyces chrysomallus</name>
    <dbReference type="NCBI Taxonomy" id="1892"/>
    <lineage>
        <taxon>Bacteria</taxon>
        <taxon>Bacillati</taxon>
        <taxon>Actinomycetota</taxon>
        <taxon>Actinomycetes</taxon>
        <taxon>Kitasatosporales</taxon>
        <taxon>Streptomycetaceae</taxon>
        <taxon>Streptomyces</taxon>
    </lineage>
</organism>
<proteinExistence type="predicted"/>
<feature type="transmembrane region" description="Helical" evidence="2">
    <location>
        <begin position="44"/>
        <end position="62"/>
    </location>
</feature>
<keyword evidence="2 3" id="KW-0812">Transmembrane</keyword>
<sequence length="88" mass="8728">WGVRAWLVAGSGAAVAAAMIWAGAVDPEAMRPGVVPLTAPVLPLWPAAAVLIGLLPALVAPVPPSAHGTGKPSVHGTGKQARIGKEQA</sequence>
<evidence type="ECO:0000256" key="1">
    <source>
        <dbReference type="SAM" id="MobiDB-lite"/>
    </source>
</evidence>